<gene>
    <name evidence="2" type="ORF">LV85_02901</name>
</gene>
<sequence length="137" mass="15722">MPREKHRVILDTNILVSFLLSKDLSKVDQLLKDGKLALLFSQELLDEFLEVAQRPKFKKYFSTKDLQSLISKIRTKGEFVLVTSSFELCRDHKDNFLLALANDGRASHLITGDKDLLVLEKLNQTEILTISDYLAQK</sequence>
<proteinExistence type="predicted"/>
<dbReference type="OrthoDB" id="597986at2"/>
<dbReference type="Proteomes" id="UP000248882">
    <property type="component" value="Unassembled WGS sequence"/>
</dbReference>
<dbReference type="AlphaFoldDB" id="A0A2W7QMX5"/>
<reference evidence="2 3" key="1">
    <citation type="submission" date="2018-06" db="EMBL/GenBank/DDBJ databases">
        <title>Genomic Encyclopedia of Archaeal and Bacterial Type Strains, Phase II (KMG-II): from individual species to whole genera.</title>
        <authorList>
            <person name="Goeker M."/>
        </authorList>
    </citation>
    <scope>NUCLEOTIDE SEQUENCE [LARGE SCALE GENOMIC DNA]</scope>
    <source>
        <strain evidence="2 3">DSM 19830</strain>
    </source>
</reference>
<evidence type="ECO:0000313" key="2">
    <source>
        <dbReference type="EMBL" id="PZX49838.1"/>
    </source>
</evidence>
<evidence type="ECO:0000259" key="1">
    <source>
        <dbReference type="SMART" id="SM00670"/>
    </source>
</evidence>
<dbReference type="InterPro" id="IPR029060">
    <property type="entry name" value="PIN-like_dom_sf"/>
</dbReference>
<organism evidence="2 3">
    <name type="scientific">Algoriphagus chordae</name>
    <dbReference type="NCBI Taxonomy" id="237019"/>
    <lineage>
        <taxon>Bacteria</taxon>
        <taxon>Pseudomonadati</taxon>
        <taxon>Bacteroidota</taxon>
        <taxon>Cytophagia</taxon>
        <taxon>Cytophagales</taxon>
        <taxon>Cyclobacteriaceae</taxon>
        <taxon>Algoriphagus</taxon>
    </lineage>
</organism>
<protein>
    <recommendedName>
        <fullName evidence="1">PIN domain-containing protein</fullName>
    </recommendedName>
</protein>
<keyword evidence="3" id="KW-1185">Reference proteome</keyword>
<dbReference type="Pfam" id="PF13470">
    <property type="entry name" value="PIN_3"/>
    <property type="match status" value="1"/>
</dbReference>
<dbReference type="PANTHER" id="PTHR34610">
    <property type="entry name" value="SSL7007 PROTEIN"/>
    <property type="match status" value="1"/>
</dbReference>
<evidence type="ECO:0000313" key="3">
    <source>
        <dbReference type="Proteomes" id="UP000248882"/>
    </source>
</evidence>
<dbReference type="PANTHER" id="PTHR34610:SF4">
    <property type="entry name" value="SLL8027 PROTEIN"/>
    <property type="match status" value="1"/>
</dbReference>
<dbReference type="EMBL" id="QKZT01000013">
    <property type="protein sequence ID" value="PZX49838.1"/>
    <property type="molecule type" value="Genomic_DNA"/>
</dbReference>
<feature type="domain" description="PIN" evidence="1">
    <location>
        <begin position="6"/>
        <end position="118"/>
    </location>
</feature>
<dbReference type="RefSeq" id="WP_111320629.1">
    <property type="nucleotide sequence ID" value="NZ_QKZT01000013.1"/>
</dbReference>
<dbReference type="NCBIfam" id="TIGR00305">
    <property type="entry name" value="putative toxin-antitoxin system toxin component, PIN family"/>
    <property type="match status" value="1"/>
</dbReference>
<accession>A0A2W7QMX5</accession>
<dbReference type="InterPro" id="IPR002716">
    <property type="entry name" value="PIN_dom"/>
</dbReference>
<name>A0A2W7QMX5_9BACT</name>
<dbReference type="InterPro" id="IPR002850">
    <property type="entry name" value="PIN_toxin-like"/>
</dbReference>
<dbReference type="SUPFAM" id="SSF88723">
    <property type="entry name" value="PIN domain-like"/>
    <property type="match status" value="1"/>
</dbReference>
<dbReference type="SMART" id="SM00670">
    <property type="entry name" value="PINc"/>
    <property type="match status" value="1"/>
</dbReference>
<comment type="caution">
    <text evidence="2">The sequence shown here is derived from an EMBL/GenBank/DDBJ whole genome shotgun (WGS) entry which is preliminary data.</text>
</comment>